<gene>
    <name evidence="1" type="ORF">EDM21_12680</name>
</gene>
<evidence type="ECO:0000313" key="2">
    <source>
        <dbReference type="Proteomes" id="UP000490800"/>
    </source>
</evidence>
<dbReference type="RefSeq" id="WP_157335981.1">
    <property type="nucleotide sequence ID" value="NZ_RHLK01000006.1"/>
</dbReference>
<dbReference type="Proteomes" id="UP000490800">
    <property type="component" value="Unassembled WGS sequence"/>
</dbReference>
<sequence length="70" mass="7834">MKPIPLNQISKALDLRAAGNKRADVPLTSMIEHIEMRNLTLAEQEAYSRSIAKLTRPTGVNIFDLKEEGK</sequence>
<dbReference type="AlphaFoldDB" id="A0A7X3JZR5"/>
<keyword evidence="2" id="KW-1185">Reference proteome</keyword>
<dbReference type="EMBL" id="RHLK01000006">
    <property type="protein sequence ID" value="MVP00368.1"/>
    <property type="molecule type" value="Genomic_DNA"/>
</dbReference>
<accession>A0A7X3JZR5</accession>
<comment type="caution">
    <text evidence="1">The sequence shown here is derived from an EMBL/GenBank/DDBJ whole genome shotgun (WGS) entry which is preliminary data.</text>
</comment>
<protein>
    <submittedName>
        <fullName evidence="1">Uncharacterized protein</fullName>
    </submittedName>
</protein>
<name>A0A7X3JZR5_9BACL</name>
<proteinExistence type="predicted"/>
<organism evidence="1 2">
    <name type="scientific">Paenibacillus lutrae</name>
    <dbReference type="NCBI Taxonomy" id="2078573"/>
    <lineage>
        <taxon>Bacteria</taxon>
        <taxon>Bacillati</taxon>
        <taxon>Bacillota</taxon>
        <taxon>Bacilli</taxon>
        <taxon>Bacillales</taxon>
        <taxon>Paenibacillaceae</taxon>
        <taxon>Paenibacillus</taxon>
    </lineage>
</organism>
<reference evidence="1 2" key="1">
    <citation type="journal article" date="2019" name="Microorganisms">
        <title>Paenibacillus lutrae sp. nov., A Chitinolytic Species Isolated from A River Otter in Castril Natural Park, Granada, Spain.</title>
        <authorList>
            <person name="Rodriguez M."/>
            <person name="Reina J.C."/>
            <person name="Bejar V."/>
            <person name="Llamas I."/>
        </authorList>
    </citation>
    <scope>NUCLEOTIDE SEQUENCE [LARGE SCALE GENOMIC DNA]</scope>
    <source>
        <strain evidence="1 2">N10</strain>
    </source>
</reference>
<evidence type="ECO:0000313" key="1">
    <source>
        <dbReference type="EMBL" id="MVP00368.1"/>
    </source>
</evidence>